<dbReference type="OrthoDB" id="2970525at2"/>
<protein>
    <submittedName>
        <fullName evidence="1">DUF2187 domain-containing protein</fullName>
    </submittedName>
</protein>
<sequence length="71" mass="7921">MSMSKRAGIGDTISFKKKDHTTIGVVYLTQDNSVLVEISQEDTAILNLENNKTVVAHKNYTLLSKKNKKIV</sequence>
<evidence type="ECO:0000313" key="2">
    <source>
        <dbReference type="Proteomes" id="UP000293846"/>
    </source>
</evidence>
<dbReference type="Proteomes" id="UP000293846">
    <property type="component" value="Unassembled WGS sequence"/>
</dbReference>
<dbReference type="Pfam" id="PF09953">
    <property type="entry name" value="DUF2187"/>
    <property type="match status" value="1"/>
</dbReference>
<name>A0A4V2NTS0_9BACI</name>
<comment type="caution">
    <text evidence="1">The sequence shown here is derived from an EMBL/GenBank/DDBJ whole genome shotgun (WGS) entry which is preliminary data.</text>
</comment>
<accession>A0A4V2NTS0</accession>
<proteinExistence type="predicted"/>
<dbReference type="EMBL" id="SJTH01000068">
    <property type="protein sequence ID" value="TCJ01324.1"/>
    <property type="molecule type" value="Genomic_DNA"/>
</dbReference>
<dbReference type="AlphaFoldDB" id="A0A4V2NTS0"/>
<keyword evidence="2" id="KW-1185">Reference proteome</keyword>
<evidence type="ECO:0000313" key="1">
    <source>
        <dbReference type="EMBL" id="TCJ01324.1"/>
    </source>
</evidence>
<dbReference type="InterPro" id="IPR018690">
    <property type="entry name" value="DUF2187"/>
</dbReference>
<organism evidence="1 2">
    <name type="scientific">Cytobacillus praedii</name>
    <dbReference type="NCBI Taxonomy" id="1742358"/>
    <lineage>
        <taxon>Bacteria</taxon>
        <taxon>Bacillati</taxon>
        <taxon>Bacillota</taxon>
        <taxon>Bacilli</taxon>
        <taxon>Bacillales</taxon>
        <taxon>Bacillaceae</taxon>
        <taxon>Cytobacillus</taxon>
    </lineage>
</organism>
<reference evidence="1 2" key="1">
    <citation type="submission" date="2019-03" db="EMBL/GenBank/DDBJ databases">
        <authorList>
            <person name="Jensen L."/>
            <person name="Storgaard J."/>
            <person name="Sulaj E."/>
            <person name="Schramm A."/>
            <person name="Marshall I.P.G."/>
        </authorList>
    </citation>
    <scope>NUCLEOTIDE SEQUENCE [LARGE SCALE GENOMIC DNA]</scope>
    <source>
        <strain evidence="1 2">2017H2G3</strain>
    </source>
</reference>
<gene>
    <name evidence="1" type="ORF">E0Y62_24660</name>
</gene>